<evidence type="ECO:0000256" key="4">
    <source>
        <dbReference type="ARBA" id="ARBA00022898"/>
    </source>
</evidence>
<dbReference type="Gene3D" id="3.40.640.10">
    <property type="entry name" value="Type I PLP-dependent aspartate aminotransferase-like (Major domain)"/>
    <property type="match status" value="1"/>
</dbReference>
<evidence type="ECO:0000313" key="6">
    <source>
        <dbReference type="EMBL" id="MFC3703106.1"/>
    </source>
</evidence>
<organism evidence="6 7">
    <name type="scientific">Reinekea marina</name>
    <dbReference type="NCBI Taxonomy" id="1310421"/>
    <lineage>
        <taxon>Bacteria</taxon>
        <taxon>Pseudomonadati</taxon>
        <taxon>Pseudomonadota</taxon>
        <taxon>Gammaproteobacteria</taxon>
        <taxon>Oceanospirillales</taxon>
        <taxon>Saccharospirillaceae</taxon>
        <taxon>Reinekea</taxon>
    </lineage>
</organism>
<dbReference type="InterPro" id="IPR015421">
    <property type="entry name" value="PyrdxlP-dep_Trfase_major"/>
</dbReference>
<name>A0ABV7WUZ4_9GAMM</name>
<dbReference type="RefSeq" id="WP_290280002.1">
    <property type="nucleotide sequence ID" value="NZ_JAUFQI010000001.1"/>
</dbReference>
<reference evidence="7" key="1">
    <citation type="journal article" date="2019" name="Int. J. Syst. Evol. Microbiol.">
        <title>The Global Catalogue of Microorganisms (GCM) 10K type strain sequencing project: providing services to taxonomists for standard genome sequencing and annotation.</title>
        <authorList>
            <consortium name="The Broad Institute Genomics Platform"/>
            <consortium name="The Broad Institute Genome Sequencing Center for Infectious Disease"/>
            <person name="Wu L."/>
            <person name="Ma J."/>
        </authorList>
    </citation>
    <scope>NUCLEOTIDE SEQUENCE [LARGE SCALE GENOMIC DNA]</scope>
    <source>
        <strain evidence="7">CECT 8288</strain>
    </source>
</reference>
<dbReference type="EMBL" id="JBHRYN010000069">
    <property type="protein sequence ID" value="MFC3703106.1"/>
    <property type="molecule type" value="Genomic_DNA"/>
</dbReference>
<dbReference type="PANTHER" id="PTHR48097:SF9">
    <property type="entry name" value="L-THREONINE ALDOLASE"/>
    <property type="match status" value="1"/>
</dbReference>
<dbReference type="PANTHER" id="PTHR48097">
    <property type="entry name" value="L-THREONINE ALDOLASE-RELATED"/>
    <property type="match status" value="1"/>
</dbReference>
<dbReference type="InterPro" id="IPR015422">
    <property type="entry name" value="PyrdxlP-dep_Trfase_small"/>
</dbReference>
<dbReference type="Gene3D" id="3.90.1150.10">
    <property type="entry name" value="Aspartate Aminotransferase, domain 1"/>
    <property type="match status" value="1"/>
</dbReference>
<keyword evidence="7" id="KW-1185">Reference proteome</keyword>
<dbReference type="InterPro" id="IPR001597">
    <property type="entry name" value="ArAA_b-elim_lyase/Thr_aldolase"/>
</dbReference>
<comment type="subunit">
    <text evidence="3">Homotetramer.</text>
</comment>
<evidence type="ECO:0000256" key="2">
    <source>
        <dbReference type="ARBA" id="ARBA00006966"/>
    </source>
</evidence>
<dbReference type="SUPFAM" id="SSF53383">
    <property type="entry name" value="PLP-dependent transferases"/>
    <property type="match status" value="1"/>
</dbReference>
<evidence type="ECO:0000256" key="1">
    <source>
        <dbReference type="ARBA" id="ARBA00001933"/>
    </source>
</evidence>
<dbReference type="Pfam" id="PF01212">
    <property type="entry name" value="Beta_elim_lyase"/>
    <property type="match status" value="1"/>
</dbReference>
<evidence type="ECO:0000256" key="3">
    <source>
        <dbReference type="ARBA" id="ARBA00011881"/>
    </source>
</evidence>
<feature type="domain" description="Aromatic amino acid beta-eliminating lyase/threonine aldolase" evidence="5">
    <location>
        <begin position="42"/>
        <end position="301"/>
    </location>
</feature>
<keyword evidence="4" id="KW-0663">Pyridoxal phosphate</keyword>
<evidence type="ECO:0000313" key="7">
    <source>
        <dbReference type="Proteomes" id="UP001595710"/>
    </source>
</evidence>
<accession>A0ABV7WUZ4</accession>
<comment type="caution">
    <text evidence="6">The sequence shown here is derived from an EMBL/GenBank/DDBJ whole genome shotgun (WGS) entry which is preliminary data.</text>
</comment>
<sequence length="368" mass="41683">MNNIQPAIQHYRSLFNQSEHVMVRHAKRSMKQRLQSLADNLSTDDEPDLYGSGKLIESFEQDVAQLLGKEAALFLPSGTQAQPIALRIWADQARTPYVALPATSHVHIHEENAYQVLYQLKGCTLGDADQIPQLDDLKHAANDPLAAILLELPMREIGGQLPSWEALQEQSDWAREQGIKLHMDGARLWQCPSYYGKSLAEISALFDSVYVSFYKDLGGIAGAVLAGDADFISKAKIWQRRVGGNLYALYPYILAAKQGLEHYLPKMPVYLKHCHSFAPVLNATQGVSTWPKTPQTNMFRLRIEADPERFLAKASQWVEQNKIAILPPPYKVTNGQLWFELSFGEGYETLMPEQWREHWRDFSTFVLS</sequence>
<gene>
    <name evidence="6" type="ORF">ACFOND_15865</name>
</gene>
<comment type="cofactor">
    <cofactor evidence="1">
        <name>pyridoxal 5'-phosphate</name>
        <dbReference type="ChEBI" id="CHEBI:597326"/>
    </cofactor>
</comment>
<comment type="similarity">
    <text evidence="2">Belongs to the threonine aldolase family.</text>
</comment>
<dbReference type="InterPro" id="IPR015424">
    <property type="entry name" value="PyrdxlP-dep_Trfase"/>
</dbReference>
<proteinExistence type="inferred from homology"/>
<dbReference type="Proteomes" id="UP001595710">
    <property type="component" value="Unassembled WGS sequence"/>
</dbReference>
<evidence type="ECO:0000259" key="5">
    <source>
        <dbReference type="Pfam" id="PF01212"/>
    </source>
</evidence>
<protein>
    <submittedName>
        <fullName evidence="6">Threonine aldolase family protein</fullName>
    </submittedName>
</protein>